<dbReference type="SUPFAM" id="SSF51445">
    <property type="entry name" value="(Trans)glycosidases"/>
    <property type="match status" value="1"/>
</dbReference>
<name>A0ABU6FX74_9BACL</name>
<accession>A0ABU6FX74</accession>
<dbReference type="EMBL" id="JARLKY010000010">
    <property type="protein sequence ID" value="MEC0226477.1"/>
    <property type="molecule type" value="Genomic_DNA"/>
</dbReference>
<dbReference type="Gene3D" id="3.20.20.80">
    <property type="entry name" value="Glycosidases"/>
    <property type="match status" value="1"/>
</dbReference>
<gene>
    <name evidence="2" type="ORF">P4I72_05035</name>
</gene>
<dbReference type="Pfam" id="PF01120">
    <property type="entry name" value="Alpha_L_fucos"/>
    <property type="match status" value="1"/>
</dbReference>
<evidence type="ECO:0000259" key="1">
    <source>
        <dbReference type="Pfam" id="PF01120"/>
    </source>
</evidence>
<evidence type="ECO:0000313" key="2">
    <source>
        <dbReference type="EMBL" id="MEC0226477.1"/>
    </source>
</evidence>
<dbReference type="Proteomes" id="UP001338137">
    <property type="component" value="Unassembled WGS sequence"/>
</dbReference>
<reference evidence="2 3" key="1">
    <citation type="submission" date="2023-03" db="EMBL/GenBank/DDBJ databases">
        <title>Bacillus Genome Sequencing.</title>
        <authorList>
            <person name="Dunlap C."/>
        </authorList>
    </citation>
    <scope>NUCLEOTIDE SEQUENCE [LARGE SCALE GENOMIC DNA]</scope>
    <source>
        <strain evidence="2 3">BD-533</strain>
    </source>
</reference>
<sequence>MAREANAQTPEQRVEQWYTSAKVGLMIHWGMTTGQTNDDIAAYYNIADFEAAVSAGGWSADKWVDEAVRIHAKYITLCSFHSVMGYIKPWQSSIPGTMGTQRDYLGELISAARAI</sequence>
<dbReference type="InterPro" id="IPR017853">
    <property type="entry name" value="GH"/>
</dbReference>
<protein>
    <submittedName>
        <fullName evidence="2">Alpha-L-fucosidase</fullName>
    </submittedName>
</protein>
<keyword evidence="3" id="KW-1185">Reference proteome</keyword>
<evidence type="ECO:0000313" key="3">
    <source>
        <dbReference type="Proteomes" id="UP001338137"/>
    </source>
</evidence>
<comment type="caution">
    <text evidence="2">The sequence shown here is derived from an EMBL/GenBank/DDBJ whole genome shotgun (WGS) entry which is preliminary data.</text>
</comment>
<dbReference type="RefSeq" id="WP_326070884.1">
    <property type="nucleotide sequence ID" value="NZ_JARLKY010000010.1"/>
</dbReference>
<proteinExistence type="predicted"/>
<organism evidence="2 3">
    <name type="scientific">Paenibacillus alba</name>
    <dbReference type="NCBI Taxonomy" id="1197127"/>
    <lineage>
        <taxon>Bacteria</taxon>
        <taxon>Bacillati</taxon>
        <taxon>Bacillota</taxon>
        <taxon>Bacilli</taxon>
        <taxon>Bacillales</taxon>
        <taxon>Paenibacillaceae</taxon>
        <taxon>Paenibacillus</taxon>
    </lineage>
</organism>
<dbReference type="InterPro" id="IPR057739">
    <property type="entry name" value="Glyco_hydro_29_N"/>
</dbReference>
<feature type="domain" description="Glycoside hydrolase family 29 N-terminal" evidence="1">
    <location>
        <begin position="7"/>
        <end position="113"/>
    </location>
</feature>